<evidence type="ECO:0000313" key="10">
    <source>
        <dbReference type="EMBL" id="PJZ65948.1"/>
    </source>
</evidence>
<name>A0A2M9ZC15_9LEPT</name>
<dbReference type="RefSeq" id="WP_100758839.1">
    <property type="nucleotide sequence ID" value="NZ_NPDT01000003.1"/>
</dbReference>
<feature type="transmembrane region" description="Helical" evidence="8">
    <location>
        <begin position="48"/>
        <end position="65"/>
    </location>
</feature>
<feature type="domain" description="Histidine kinase/HSP90-like ATPase" evidence="9">
    <location>
        <begin position="273"/>
        <end position="370"/>
    </location>
</feature>
<dbReference type="InterPro" id="IPR011495">
    <property type="entry name" value="Sig_transdc_His_kin_sub2_dim/P"/>
</dbReference>
<keyword evidence="8" id="KW-0472">Membrane</keyword>
<dbReference type="SUPFAM" id="SSF55874">
    <property type="entry name" value="ATPase domain of HSP90 chaperone/DNA topoisomerase II/histidine kinase"/>
    <property type="match status" value="1"/>
</dbReference>
<comment type="caution">
    <text evidence="10">The sequence shown here is derived from an EMBL/GenBank/DDBJ whole genome shotgun (WGS) entry which is preliminary data.</text>
</comment>
<dbReference type="GO" id="GO:0005524">
    <property type="term" value="F:ATP binding"/>
    <property type="evidence" value="ECO:0007669"/>
    <property type="project" value="UniProtKB-KW"/>
</dbReference>
<dbReference type="SMART" id="SM00387">
    <property type="entry name" value="HATPase_c"/>
    <property type="match status" value="1"/>
</dbReference>
<feature type="transmembrane region" description="Helical" evidence="8">
    <location>
        <begin position="21"/>
        <end position="42"/>
    </location>
</feature>
<organism evidence="10 11">
    <name type="scientific">Leptospira wolffii</name>
    <dbReference type="NCBI Taxonomy" id="409998"/>
    <lineage>
        <taxon>Bacteria</taxon>
        <taxon>Pseudomonadati</taxon>
        <taxon>Spirochaetota</taxon>
        <taxon>Spirochaetia</taxon>
        <taxon>Leptospirales</taxon>
        <taxon>Leptospiraceae</taxon>
        <taxon>Leptospira</taxon>
    </lineage>
</organism>
<evidence type="ECO:0000256" key="2">
    <source>
        <dbReference type="ARBA" id="ARBA00012438"/>
    </source>
</evidence>
<dbReference type="AlphaFoldDB" id="A0A2M9ZC15"/>
<dbReference type="Proteomes" id="UP000231912">
    <property type="component" value="Unassembled WGS sequence"/>
</dbReference>
<feature type="transmembrane region" description="Helical" evidence="8">
    <location>
        <begin position="96"/>
        <end position="111"/>
    </location>
</feature>
<evidence type="ECO:0000256" key="8">
    <source>
        <dbReference type="SAM" id="Phobius"/>
    </source>
</evidence>
<dbReference type="InterPro" id="IPR003594">
    <property type="entry name" value="HATPase_dom"/>
</dbReference>
<dbReference type="PANTHER" id="PTHR41523">
    <property type="entry name" value="TWO-COMPONENT SYSTEM SENSOR PROTEIN"/>
    <property type="match status" value="1"/>
</dbReference>
<dbReference type="Gene3D" id="3.30.565.10">
    <property type="entry name" value="Histidine kinase-like ATPase, C-terminal domain"/>
    <property type="match status" value="1"/>
</dbReference>
<protein>
    <recommendedName>
        <fullName evidence="2">histidine kinase</fullName>
        <ecNumber evidence="2">2.7.13.3</ecNumber>
    </recommendedName>
</protein>
<evidence type="ECO:0000256" key="6">
    <source>
        <dbReference type="ARBA" id="ARBA00022777"/>
    </source>
</evidence>
<evidence type="ECO:0000256" key="1">
    <source>
        <dbReference type="ARBA" id="ARBA00000085"/>
    </source>
</evidence>
<feature type="transmembrane region" description="Helical" evidence="8">
    <location>
        <begin position="72"/>
        <end position="90"/>
    </location>
</feature>
<feature type="transmembrane region" description="Helical" evidence="8">
    <location>
        <begin position="118"/>
        <end position="138"/>
    </location>
</feature>
<keyword evidence="5" id="KW-0547">Nucleotide-binding</keyword>
<feature type="transmembrane region" description="Helical" evidence="8">
    <location>
        <begin position="150"/>
        <end position="167"/>
    </location>
</feature>
<dbReference type="EMBL" id="NPDT01000003">
    <property type="protein sequence ID" value="PJZ65948.1"/>
    <property type="molecule type" value="Genomic_DNA"/>
</dbReference>
<proteinExistence type="predicted"/>
<evidence type="ECO:0000256" key="7">
    <source>
        <dbReference type="ARBA" id="ARBA00022840"/>
    </source>
</evidence>
<reference evidence="10 11" key="1">
    <citation type="submission" date="2017-07" db="EMBL/GenBank/DDBJ databases">
        <title>Leptospira spp. isolated from tropical soils.</title>
        <authorList>
            <person name="Thibeaux R."/>
            <person name="Iraola G."/>
            <person name="Ferres I."/>
            <person name="Bierque E."/>
            <person name="Girault D."/>
            <person name="Soupe-Gilbert M.-E."/>
            <person name="Picardeau M."/>
            <person name="Goarant C."/>
        </authorList>
    </citation>
    <scope>NUCLEOTIDE SEQUENCE [LARGE SCALE GENOMIC DNA]</scope>
    <source>
        <strain evidence="10 11">FH2-C-A2</strain>
    </source>
</reference>
<keyword evidence="6 10" id="KW-0418">Kinase</keyword>
<dbReference type="Gene3D" id="3.30.450.20">
    <property type="entry name" value="PAS domain"/>
    <property type="match status" value="1"/>
</dbReference>
<dbReference type="Pfam" id="PF07568">
    <property type="entry name" value="HisKA_2"/>
    <property type="match status" value="1"/>
</dbReference>
<keyword evidence="8" id="KW-0812">Transmembrane</keyword>
<dbReference type="PANTHER" id="PTHR41523:SF8">
    <property type="entry name" value="ETHYLENE RESPONSE SENSOR PROTEIN"/>
    <property type="match status" value="1"/>
</dbReference>
<sequence length="375" mass="42582">MLQKIERIYEDRDYLTRIKAVHIFIFNIFTLGVGIFASILYLEKGIRPGYVIITVSSFVSAWLIWSKKFEFAVRLNLLSGFASVTAGWFFGAKEGNFFFSISALILVFLYLSNIRNTILVSIYCFGLLAFRVFSGKSFEFQNLVSSLDVIIMYSVFAMVSIMTVRVIQNYSEEKDVLIKEIHHRVRNNLQVLSGLIDLQKSVLSPDTGKHFSEFQNRLFAISKIHDYVYKSKNYNRVNCKIVFQEILSNLIGATSSESVLVDQRIENLDFPIETAIPLALIFNEALLNSLLHGRSRETPSRLLVSLSAHENCYHLLVSDNGPGLESDTVWREPSTIGFTLIRILAQQLRGDLRVVLDGGTRIEFSFDPAKSSLSL</sequence>
<keyword evidence="7" id="KW-0067">ATP-binding</keyword>
<evidence type="ECO:0000313" key="11">
    <source>
        <dbReference type="Proteomes" id="UP000231912"/>
    </source>
</evidence>
<dbReference type="Pfam" id="PF02518">
    <property type="entry name" value="HATPase_c"/>
    <property type="match status" value="1"/>
</dbReference>
<gene>
    <name evidence="10" type="ORF">CH371_10480</name>
</gene>
<keyword evidence="4" id="KW-0808">Transferase</keyword>
<keyword evidence="3" id="KW-0597">Phosphoprotein</keyword>
<dbReference type="EC" id="2.7.13.3" evidence="2"/>
<evidence type="ECO:0000256" key="4">
    <source>
        <dbReference type="ARBA" id="ARBA00022679"/>
    </source>
</evidence>
<evidence type="ECO:0000259" key="9">
    <source>
        <dbReference type="SMART" id="SM00387"/>
    </source>
</evidence>
<comment type="catalytic activity">
    <reaction evidence="1">
        <text>ATP + protein L-histidine = ADP + protein N-phospho-L-histidine.</text>
        <dbReference type="EC" id="2.7.13.3"/>
    </reaction>
</comment>
<dbReference type="GO" id="GO:0004673">
    <property type="term" value="F:protein histidine kinase activity"/>
    <property type="evidence" value="ECO:0007669"/>
    <property type="project" value="UniProtKB-EC"/>
</dbReference>
<evidence type="ECO:0000256" key="5">
    <source>
        <dbReference type="ARBA" id="ARBA00022741"/>
    </source>
</evidence>
<evidence type="ECO:0000256" key="3">
    <source>
        <dbReference type="ARBA" id="ARBA00022553"/>
    </source>
</evidence>
<dbReference type="InterPro" id="IPR036890">
    <property type="entry name" value="HATPase_C_sf"/>
</dbReference>
<keyword evidence="8" id="KW-1133">Transmembrane helix</keyword>
<accession>A0A2M9ZC15</accession>